<name>A0AAD4D8C7_9FUNG</name>
<evidence type="ECO:0000313" key="6">
    <source>
        <dbReference type="EMBL" id="KAG0271513.1"/>
    </source>
</evidence>
<proteinExistence type="predicted"/>
<feature type="signal peptide" evidence="4">
    <location>
        <begin position="1"/>
        <end position="20"/>
    </location>
</feature>
<dbReference type="InterPro" id="IPR052982">
    <property type="entry name" value="SRP1/TIP1-like"/>
</dbReference>
<gene>
    <name evidence="6" type="ORF">BGZ95_000662</name>
</gene>
<keyword evidence="3" id="KW-0812">Transmembrane</keyword>
<dbReference type="AlphaFoldDB" id="A0AAD4D8C7"/>
<comment type="caution">
    <text evidence="6">The sequence shown here is derived from an EMBL/GenBank/DDBJ whole genome shotgun (WGS) entry which is preliminary data.</text>
</comment>
<evidence type="ECO:0000256" key="1">
    <source>
        <dbReference type="ARBA" id="ARBA00022729"/>
    </source>
</evidence>
<organism evidence="6 7">
    <name type="scientific">Linnemannia exigua</name>
    <dbReference type="NCBI Taxonomy" id="604196"/>
    <lineage>
        <taxon>Eukaryota</taxon>
        <taxon>Fungi</taxon>
        <taxon>Fungi incertae sedis</taxon>
        <taxon>Mucoromycota</taxon>
        <taxon>Mortierellomycotina</taxon>
        <taxon>Mortierellomycetes</taxon>
        <taxon>Mortierellales</taxon>
        <taxon>Mortierellaceae</taxon>
        <taxon>Linnemannia</taxon>
    </lineage>
</organism>
<accession>A0AAD4D8C7</accession>
<feature type="domain" description="Yeast cell wall synthesis Kre9/Knh1-like N-terminal" evidence="5">
    <location>
        <begin position="28"/>
        <end position="120"/>
    </location>
</feature>
<evidence type="ECO:0000256" key="3">
    <source>
        <dbReference type="SAM" id="Phobius"/>
    </source>
</evidence>
<evidence type="ECO:0000313" key="7">
    <source>
        <dbReference type="Proteomes" id="UP001194580"/>
    </source>
</evidence>
<dbReference type="InterPro" id="IPR018466">
    <property type="entry name" value="Kre9/Knh1-like_N"/>
</dbReference>
<keyword evidence="3" id="KW-1133">Transmembrane helix</keyword>
<keyword evidence="1 4" id="KW-0732">Signal</keyword>
<dbReference type="Proteomes" id="UP001194580">
    <property type="component" value="Unassembled WGS sequence"/>
</dbReference>
<feature type="region of interest" description="Disordered" evidence="2">
    <location>
        <begin position="125"/>
        <end position="148"/>
    </location>
</feature>
<dbReference type="PANTHER" id="PTHR40633">
    <property type="entry name" value="MATRIX PROTEIN, PUTATIVE (AFU_ORTHOLOGUE AFUA_8G05410)-RELATED"/>
    <property type="match status" value="1"/>
</dbReference>
<feature type="chain" id="PRO_5042175523" description="Yeast cell wall synthesis Kre9/Knh1-like N-terminal domain-containing protein" evidence="4">
    <location>
        <begin position="21"/>
        <end position="173"/>
    </location>
</feature>
<dbReference type="EMBL" id="JAAAIL010001122">
    <property type="protein sequence ID" value="KAG0271513.1"/>
    <property type="molecule type" value="Genomic_DNA"/>
</dbReference>
<evidence type="ECO:0000256" key="2">
    <source>
        <dbReference type="SAM" id="MobiDB-lite"/>
    </source>
</evidence>
<keyword evidence="3" id="KW-0472">Membrane</keyword>
<keyword evidence="7" id="KW-1185">Reference proteome</keyword>
<reference evidence="6" key="1">
    <citation type="journal article" date="2020" name="Fungal Divers.">
        <title>Resolving the Mortierellaceae phylogeny through synthesis of multi-gene phylogenetics and phylogenomics.</title>
        <authorList>
            <person name="Vandepol N."/>
            <person name="Liber J."/>
            <person name="Desiro A."/>
            <person name="Na H."/>
            <person name="Kennedy M."/>
            <person name="Barry K."/>
            <person name="Grigoriev I.V."/>
            <person name="Miller A.N."/>
            <person name="O'Donnell K."/>
            <person name="Stajich J.E."/>
            <person name="Bonito G."/>
        </authorList>
    </citation>
    <scope>NUCLEOTIDE SEQUENCE</scope>
    <source>
        <strain evidence="6">NRRL 28262</strain>
    </source>
</reference>
<feature type="transmembrane region" description="Helical" evidence="3">
    <location>
        <begin position="153"/>
        <end position="172"/>
    </location>
</feature>
<evidence type="ECO:0000256" key="4">
    <source>
        <dbReference type="SAM" id="SignalP"/>
    </source>
</evidence>
<dbReference type="Pfam" id="PF10342">
    <property type="entry name" value="Kre9_KNH"/>
    <property type="match status" value="1"/>
</dbReference>
<protein>
    <recommendedName>
        <fullName evidence="5">Yeast cell wall synthesis Kre9/Knh1-like N-terminal domain-containing protein</fullName>
    </recommendedName>
</protein>
<evidence type="ECO:0000259" key="5">
    <source>
        <dbReference type="Pfam" id="PF10342"/>
    </source>
</evidence>
<sequence length="173" mass="17990">MKFITSVAVAATTLAAIATAQNVPINDPNIGVTWKIGADNYVRWTGTCKALGAAAKTVKVQLMAGPSDSIHFIAELGTIDCSNATSNSALKRVPDDTTPGNDYSIQFLTDPVSYSYQFKIVNPNAAPEPQQPAKPPVEQNKPVEKTNSASGSLVAGSMIAAAGVAVAALQFIL</sequence>
<dbReference type="PANTHER" id="PTHR40633:SF6">
    <property type="entry name" value="MATRIX PROTEIN, PUTATIVE (AFU_ORTHOLOGUE AFUA_8G05410)-RELATED"/>
    <property type="match status" value="1"/>
</dbReference>